<feature type="region of interest" description="Disordered" evidence="1">
    <location>
        <begin position="1"/>
        <end position="91"/>
    </location>
</feature>
<evidence type="ECO:0000313" key="3">
    <source>
        <dbReference type="WBParaSite" id="maker-uti_cns_0000711-snap-gene-1.21-mRNA-1"/>
    </source>
</evidence>
<name>A0A1I8G498_9PLAT</name>
<evidence type="ECO:0000313" key="2">
    <source>
        <dbReference type="Proteomes" id="UP000095280"/>
    </source>
</evidence>
<feature type="compositionally biased region" description="Polar residues" evidence="1">
    <location>
        <begin position="138"/>
        <end position="147"/>
    </location>
</feature>
<feature type="region of interest" description="Disordered" evidence="1">
    <location>
        <begin position="419"/>
        <end position="486"/>
    </location>
</feature>
<protein>
    <submittedName>
        <fullName evidence="3">Histone acetyltransferase</fullName>
    </submittedName>
</protein>
<proteinExistence type="predicted"/>
<reference evidence="3" key="1">
    <citation type="submission" date="2016-11" db="UniProtKB">
        <authorList>
            <consortium name="WormBaseParasite"/>
        </authorList>
    </citation>
    <scope>IDENTIFICATION</scope>
</reference>
<organism evidence="2 3">
    <name type="scientific">Macrostomum lignano</name>
    <dbReference type="NCBI Taxonomy" id="282301"/>
    <lineage>
        <taxon>Eukaryota</taxon>
        <taxon>Metazoa</taxon>
        <taxon>Spiralia</taxon>
        <taxon>Lophotrochozoa</taxon>
        <taxon>Platyhelminthes</taxon>
        <taxon>Rhabditophora</taxon>
        <taxon>Macrostomorpha</taxon>
        <taxon>Macrostomida</taxon>
        <taxon>Macrostomidae</taxon>
        <taxon>Macrostomum</taxon>
    </lineage>
</organism>
<dbReference type="AlphaFoldDB" id="A0A1I8G498"/>
<feature type="compositionally biased region" description="Polar residues" evidence="1">
    <location>
        <begin position="468"/>
        <end position="486"/>
    </location>
</feature>
<feature type="compositionally biased region" description="Low complexity" evidence="1">
    <location>
        <begin position="57"/>
        <end position="66"/>
    </location>
</feature>
<evidence type="ECO:0000256" key="1">
    <source>
        <dbReference type="SAM" id="MobiDB-lite"/>
    </source>
</evidence>
<feature type="compositionally biased region" description="Low complexity" evidence="1">
    <location>
        <begin position="149"/>
        <end position="164"/>
    </location>
</feature>
<dbReference type="WBParaSite" id="maker-uti_cns_0000711-snap-gene-1.21-mRNA-1">
    <property type="protein sequence ID" value="maker-uti_cns_0000711-snap-gene-1.21-mRNA-1"/>
    <property type="gene ID" value="maker-uti_cns_0000711-snap-gene-1.21"/>
</dbReference>
<feature type="region of interest" description="Disordered" evidence="1">
    <location>
        <begin position="516"/>
        <end position="540"/>
    </location>
</feature>
<sequence length="572" mass="60162">QQQQQPLLRFHPQHQPQIMAGDNNPFSEAFQRQLVQQQQQHPDSSKDGHLMPRPGFQQLPEQQQQQFAAPRLVVQGPPPPPPPGFHRQVSYPSGYMVAPQSAAEHQQHLHQSVGLLPQHQPSSVSISVAASVGGHVATTMTTNSGQPLSAASADSADAAASTAAPMSDESIGKLNETFDTVLRNASAAAEVGGGASTAYLADPSKADVLDKFHRQNLAGGATSPSSKKKRTSAGGKAATPSTPTPPLSLSASMPLGEGGSAVYDSLKQRLAEQRLAGPMRTLLQDPKVYTDLRLLLPPGTGSLGAFFARPDGSVGRYRSQASQPGGVELGRYSLKPYSCSGHPSHKLLLANIPDVLTSSVPQPADELIAPVQTRSELLLPLGDSCGSESSIPCAVAVPPDFGEDTDDVAERIVERLLASLEPEAEPESPRAGTPQLPGFCSEANLTDTTDTGVAGSPADHQADEDQVSADSPTVQSGQRNGVSTLSGNVMRSLTRLLGLDFNSQLEQLIHRNKKHRLNSARDSARPAIAAPPPVPPTRRHAEDAVTVSSLISAKQPVVCARCDLPILSAASA</sequence>
<dbReference type="Proteomes" id="UP000095280">
    <property type="component" value="Unplaced"/>
</dbReference>
<feature type="region of interest" description="Disordered" evidence="1">
    <location>
        <begin position="138"/>
        <end position="171"/>
    </location>
</feature>
<accession>A0A1I8G498</accession>
<feature type="compositionally biased region" description="Low complexity" evidence="1">
    <location>
        <begin position="31"/>
        <end position="40"/>
    </location>
</feature>
<feature type="compositionally biased region" description="Low complexity" evidence="1">
    <location>
        <begin position="237"/>
        <end position="253"/>
    </location>
</feature>
<feature type="region of interest" description="Disordered" evidence="1">
    <location>
        <begin position="216"/>
        <end position="253"/>
    </location>
</feature>
<keyword evidence="2" id="KW-1185">Reference proteome</keyword>